<organism evidence="2 3">
    <name type="scientific">Allorhodopirellula solitaria</name>
    <dbReference type="NCBI Taxonomy" id="2527987"/>
    <lineage>
        <taxon>Bacteria</taxon>
        <taxon>Pseudomonadati</taxon>
        <taxon>Planctomycetota</taxon>
        <taxon>Planctomycetia</taxon>
        <taxon>Pirellulales</taxon>
        <taxon>Pirellulaceae</taxon>
        <taxon>Allorhodopirellula</taxon>
    </lineage>
</organism>
<feature type="region of interest" description="Disordered" evidence="1">
    <location>
        <begin position="34"/>
        <end position="69"/>
    </location>
</feature>
<keyword evidence="3" id="KW-1185">Reference proteome</keyword>
<evidence type="ECO:0000313" key="2">
    <source>
        <dbReference type="EMBL" id="TWT55983.1"/>
    </source>
</evidence>
<dbReference type="RefSeq" id="WP_186775131.1">
    <property type="nucleotide sequence ID" value="NZ_SJPK01000019.1"/>
</dbReference>
<reference evidence="2 3" key="1">
    <citation type="submission" date="2019-02" db="EMBL/GenBank/DDBJ databases">
        <title>Deep-cultivation of Planctomycetes and their phenomic and genomic characterization uncovers novel biology.</title>
        <authorList>
            <person name="Wiegand S."/>
            <person name="Jogler M."/>
            <person name="Boedeker C."/>
            <person name="Pinto D."/>
            <person name="Vollmers J."/>
            <person name="Rivas-Marin E."/>
            <person name="Kohn T."/>
            <person name="Peeters S.H."/>
            <person name="Heuer A."/>
            <person name="Rast P."/>
            <person name="Oberbeckmann S."/>
            <person name="Bunk B."/>
            <person name="Jeske O."/>
            <person name="Meyerdierks A."/>
            <person name="Storesund J.E."/>
            <person name="Kallscheuer N."/>
            <person name="Luecker S."/>
            <person name="Lage O.M."/>
            <person name="Pohl T."/>
            <person name="Merkel B.J."/>
            <person name="Hornburger P."/>
            <person name="Mueller R.-W."/>
            <person name="Bruemmer F."/>
            <person name="Labrenz M."/>
            <person name="Spormann A.M."/>
            <person name="Op Den Camp H."/>
            <person name="Overmann J."/>
            <person name="Amann R."/>
            <person name="Jetten M.S.M."/>
            <person name="Mascher T."/>
            <person name="Medema M.H."/>
            <person name="Devos D.P."/>
            <person name="Kaster A.-K."/>
            <person name="Ovreas L."/>
            <person name="Rohde M."/>
            <person name="Galperin M.Y."/>
            <person name="Jogler C."/>
        </authorList>
    </citation>
    <scope>NUCLEOTIDE SEQUENCE [LARGE SCALE GENOMIC DNA]</scope>
    <source>
        <strain evidence="2 3">CA85</strain>
    </source>
</reference>
<dbReference type="AlphaFoldDB" id="A0A5C5X1G5"/>
<evidence type="ECO:0000313" key="3">
    <source>
        <dbReference type="Proteomes" id="UP000318053"/>
    </source>
</evidence>
<gene>
    <name evidence="2" type="ORF">CA85_46910</name>
</gene>
<dbReference type="EMBL" id="SJPK01000019">
    <property type="protein sequence ID" value="TWT55983.1"/>
    <property type="molecule type" value="Genomic_DNA"/>
</dbReference>
<name>A0A5C5X1G5_9BACT</name>
<proteinExistence type="predicted"/>
<sequence>MQCPKCCPAKGPGPCQGLDDELDGHELLDEPPLEDEELSELLDDEDPVELLEEPPPEEELEYELDEEELSEPLEDELLVEGELLEDDDPVEKLLLLLIDRLLRHAEGLTGCHC</sequence>
<dbReference type="Proteomes" id="UP000318053">
    <property type="component" value="Unassembled WGS sequence"/>
</dbReference>
<protein>
    <submittedName>
        <fullName evidence="2">Uncharacterized protein</fullName>
    </submittedName>
</protein>
<accession>A0A5C5X1G5</accession>
<comment type="caution">
    <text evidence="2">The sequence shown here is derived from an EMBL/GenBank/DDBJ whole genome shotgun (WGS) entry which is preliminary data.</text>
</comment>
<evidence type="ECO:0000256" key="1">
    <source>
        <dbReference type="SAM" id="MobiDB-lite"/>
    </source>
</evidence>